<dbReference type="SUPFAM" id="SSF56801">
    <property type="entry name" value="Acetyl-CoA synthetase-like"/>
    <property type="match status" value="1"/>
</dbReference>
<evidence type="ECO:0000313" key="3">
    <source>
        <dbReference type="EMBL" id="OBK91107.1"/>
    </source>
</evidence>
<evidence type="ECO:0000313" key="4">
    <source>
        <dbReference type="Proteomes" id="UP000093759"/>
    </source>
</evidence>
<feature type="domain" description="AMP-binding enzyme C-terminal" evidence="2">
    <location>
        <begin position="461"/>
        <end position="537"/>
    </location>
</feature>
<dbReference type="Gene3D" id="3.30.300.30">
    <property type="match status" value="1"/>
</dbReference>
<organism evidence="3 4">
    <name type="scientific">Mycolicibacter sinensis (strain JDM601)</name>
    <name type="common">Mycobacterium sinense</name>
    <dbReference type="NCBI Taxonomy" id="875328"/>
    <lineage>
        <taxon>Bacteria</taxon>
        <taxon>Bacillati</taxon>
        <taxon>Actinomycetota</taxon>
        <taxon>Actinomycetes</taxon>
        <taxon>Mycobacteriales</taxon>
        <taxon>Mycobacteriaceae</taxon>
        <taxon>Mycolicibacter</taxon>
    </lineage>
</organism>
<feature type="domain" description="AMP-dependent synthetase/ligase" evidence="1">
    <location>
        <begin position="27"/>
        <end position="363"/>
    </location>
</feature>
<dbReference type="InterPro" id="IPR042099">
    <property type="entry name" value="ANL_N_sf"/>
</dbReference>
<accession>A0A1A3U8Y2</accession>
<dbReference type="AlphaFoldDB" id="A0A1A3U8Y2"/>
<evidence type="ECO:0000259" key="1">
    <source>
        <dbReference type="Pfam" id="PF00501"/>
    </source>
</evidence>
<dbReference type="InterPro" id="IPR025110">
    <property type="entry name" value="AMP-bd_C"/>
</dbReference>
<dbReference type="Pfam" id="PF13193">
    <property type="entry name" value="AMP-binding_C"/>
    <property type="match status" value="1"/>
</dbReference>
<dbReference type="NCBIfam" id="NF005863">
    <property type="entry name" value="PRK07798.1"/>
    <property type="match status" value="1"/>
</dbReference>
<reference evidence="4" key="1">
    <citation type="submission" date="2016-06" db="EMBL/GenBank/DDBJ databases">
        <authorList>
            <person name="Sutton G."/>
            <person name="Brinkac L."/>
            <person name="Sanka R."/>
            <person name="Adams M."/>
            <person name="Lau E."/>
            <person name="Garcia-Basteiro A."/>
            <person name="Lopez-Varela E."/>
            <person name="Palencia S."/>
        </authorList>
    </citation>
    <scope>NUCLEOTIDE SEQUENCE [LARGE SCALE GENOMIC DNA]</scope>
    <source>
        <strain evidence="4">1274684.2</strain>
    </source>
</reference>
<proteinExistence type="predicted"/>
<dbReference type="GO" id="GO:0016878">
    <property type="term" value="F:acid-thiol ligase activity"/>
    <property type="evidence" value="ECO:0007669"/>
    <property type="project" value="UniProtKB-ARBA"/>
</dbReference>
<evidence type="ECO:0000259" key="2">
    <source>
        <dbReference type="Pfam" id="PF13193"/>
    </source>
</evidence>
<gene>
    <name evidence="3" type="ORF">A5648_15365</name>
</gene>
<dbReference type="Pfam" id="PF00501">
    <property type="entry name" value="AMP-binding"/>
    <property type="match status" value="1"/>
</dbReference>
<comment type="caution">
    <text evidence="3">The sequence shown here is derived from an EMBL/GenBank/DDBJ whole genome shotgun (WGS) entry which is preliminary data.</text>
</comment>
<dbReference type="Proteomes" id="UP000093759">
    <property type="component" value="Unassembled WGS sequence"/>
</dbReference>
<dbReference type="PROSITE" id="PS00455">
    <property type="entry name" value="AMP_BINDING"/>
    <property type="match status" value="1"/>
</dbReference>
<dbReference type="EMBL" id="LZMF01000008">
    <property type="protein sequence ID" value="OBK91107.1"/>
    <property type="molecule type" value="Genomic_DNA"/>
</dbReference>
<dbReference type="InterPro" id="IPR000873">
    <property type="entry name" value="AMP-dep_synth/lig_dom"/>
</dbReference>
<dbReference type="PANTHER" id="PTHR43767">
    <property type="entry name" value="LONG-CHAIN-FATTY-ACID--COA LIGASE"/>
    <property type="match status" value="1"/>
</dbReference>
<dbReference type="Gene3D" id="3.40.50.12780">
    <property type="entry name" value="N-terminal domain of ligase-like"/>
    <property type="match status" value="1"/>
</dbReference>
<sequence>MVGDQAGAVSSARARIDLATLHEAIAEIKREEICLVAGAVRRSWAEVTERTRRIAAVLCEAGLGRRSFDTLQPWESSNDHLGILLFNGPEYLETLLAAHKASVAPFNLNYRYTADELAEILIDAAPEALVYHAQLAPTLADALARVKRPRLLLQVADGSGNRLLPGAIDFEVAIAAADPATALSPSSPEDVHLLYTGGTTGRPKGVIWRIGDLVAGPLGVRDRHGRPLSLAEAVRRAAGDASPVLPAPPLMHGAGMWFALGGWLTGAPVVLLERTQRLDPAELLDTCEREAVASLLIVGDAFATPLIDELTHKPRDLRLTSIVNSGAPLRAVLKAQLESLTGARMVDTLGSSETGQQATRSGAGHSTRFQPRGDVAVLNDAKTAILPAGSDEIGWLAQFGPIPTGYLNDPEKTRKTFVAIAGMQCAVPGDRARRLADGTIELLGREATTINTGGEKVFAEEVEAGVRSIPGVADAVVLGRPSPRWGQEIVAVVAMAPGAGEVTDEQLRAACGQHLARYKLPKAFIRVGQVKRHPNGKADYLWANSIVQEAK</sequence>
<dbReference type="InterPro" id="IPR020845">
    <property type="entry name" value="AMP-binding_CS"/>
</dbReference>
<dbReference type="InterPro" id="IPR045851">
    <property type="entry name" value="AMP-bd_C_sf"/>
</dbReference>
<name>A0A1A3U8Y2_MYCSD</name>
<dbReference type="InterPro" id="IPR050237">
    <property type="entry name" value="ATP-dep_AMP-bd_enzyme"/>
</dbReference>
<dbReference type="PANTHER" id="PTHR43767:SF1">
    <property type="entry name" value="NONRIBOSOMAL PEPTIDE SYNTHASE PES1 (EUROFUNG)-RELATED"/>
    <property type="match status" value="1"/>
</dbReference>
<protein>
    <submittedName>
        <fullName evidence="3">AMP-dependent synthetase</fullName>
    </submittedName>
</protein>